<dbReference type="EMBL" id="CP120997">
    <property type="protein sequence ID" value="WLQ37026.1"/>
    <property type="molecule type" value="Genomic_DNA"/>
</dbReference>
<dbReference type="Proteomes" id="UP001239522">
    <property type="component" value="Chromosome"/>
</dbReference>
<organism evidence="2 3">
    <name type="scientific">Streptomyces castrisilvae</name>
    <dbReference type="NCBI Taxonomy" id="3033811"/>
    <lineage>
        <taxon>Bacteria</taxon>
        <taxon>Bacillati</taxon>
        <taxon>Actinomycetota</taxon>
        <taxon>Actinomycetes</taxon>
        <taxon>Kitasatosporales</taxon>
        <taxon>Streptomycetaceae</taxon>
        <taxon>Streptomyces</taxon>
    </lineage>
</organism>
<dbReference type="InterPro" id="IPR036551">
    <property type="entry name" value="Flavin_trans-like"/>
</dbReference>
<dbReference type="InterPro" id="IPR003382">
    <property type="entry name" value="Flavoprotein"/>
</dbReference>
<evidence type="ECO:0000313" key="2">
    <source>
        <dbReference type="EMBL" id="WLQ37026.1"/>
    </source>
</evidence>
<name>A0ABY9HR38_9ACTN</name>
<feature type="domain" description="Flavoprotein" evidence="1">
    <location>
        <begin position="12"/>
        <end position="149"/>
    </location>
</feature>
<dbReference type="RefSeq" id="WP_306058862.1">
    <property type="nucleotide sequence ID" value="NZ_CP120997.1"/>
</dbReference>
<dbReference type="SUPFAM" id="SSF52507">
    <property type="entry name" value="Homo-oligomeric flavin-containing Cys decarboxylases, HFCD"/>
    <property type="match status" value="1"/>
</dbReference>
<dbReference type="PANTHER" id="PTHR14359">
    <property type="entry name" value="HOMO-OLIGOMERIC FLAVIN CONTAINING CYS DECARBOXYLASE FAMILY"/>
    <property type="match status" value="1"/>
</dbReference>
<evidence type="ECO:0000313" key="3">
    <source>
        <dbReference type="Proteomes" id="UP001239522"/>
    </source>
</evidence>
<dbReference type="Gene3D" id="3.40.50.1950">
    <property type="entry name" value="Flavin prenyltransferase-like"/>
    <property type="match status" value="1"/>
</dbReference>
<sequence length="197" mass="20623">MTARTGPDAPRRLLIGVCGSGNVLAVPQYLMALRTGLGPGVEIRMAMTRSAAALIPAATMRLLCRDVYCDGEDELTTGHVAPAVWADRFVVLPATANMLGQAANGLASGLLSSALLAHDRPVVFFPSMNSLMWERPAVRRNVDRLRADGHAVVDPVPATGWLIAAGDVRKNLGLPPPATVTAVIGEFLDLPVGPLGG</sequence>
<gene>
    <name evidence="2" type="ORF">P8A18_27925</name>
</gene>
<accession>A0ABY9HR38</accession>
<dbReference type="Pfam" id="PF02441">
    <property type="entry name" value="Flavoprotein"/>
    <property type="match status" value="1"/>
</dbReference>
<dbReference type="PANTHER" id="PTHR14359:SF6">
    <property type="entry name" value="PHOSPHOPANTOTHENOYLCYSTEINE DECARBOXYLASE"/>
    <property type="match status" value="1"/>
</dbReference>
<reference evidence="2 3" key="1">
    <citation type="submission" date="2023-03" db="EMBL/GenBank/DDBJ databases">
        <title>Isolation and description of six Streptomyces strains from soil environments, able to metabolize different microbial glucans.</title>
        <authorList>
            <person name="Widen T."/>
            <person name="Larsbrink J."/>
        </authorList>
    </citation>
    <scope>NUCLEOTIDE SEQUENCE [LARGE SCALE GENOMIC DNA]</scope>
    <source>
        <strain evidence="2 3">Mut1</strain>
    </source>
</reference>
<proteinExistence type="predicted"/>
<protein>
    <submittedName>
        <fullName evidence="2">Flavoprotein</fullName>
    </submittedName>
</protein>
<keyword evidence="3" id="KW-1185">Reference proteome</keyword>
<evidence type="ECO:0000259" key="1">
    <source>
        <dbReference type="Pfam" id="PF02441"/>
    </source>
</evidence>